<dbReference type="InterPro" id="IPR030400">
    <property type="entry name" value="Sedolisin_dom"/>
</dbReference>
<feature type="domain" description="Peptidase S53" evidence="8">
    <location>
        <begin position="178"/>
        <end position="442"/>
    </location>
</feature>
<evidence type="ECO:0000259" key="8">
    <source>
        <dbReference type="PROSITE" id="PS51695"/>
    </source>
</evidence>
<dbReference type="SUPFAM" id="SSF52743">
    <property type="entry name" value="Subtilisin-like"/>
    <property type="match status" value="1"/>
</dbReference>
<dbReference type="InterPro" id="IPR050819">
    <property type="entry name" value="Tripeptidyl-peptidase_I"/>
</dbReference>
<dbReference type="EMBL" id="JBHSPH010000010">
    <property type="protein sequence ID" value="MFC5865003.1"/>
    <property type="molecule type" value="Genomic_DNA"/>
</dbReference>
<dbReference type="RefSeq" id="WP_263332151.1">
    <property type="nucleotide sequence ID" value="NZ_JAGSYH010000001.1"/>
</dbReference>
<dbReference type="CDD" id="cd11377">
    <property type="entry name" value="Pro-peptidase_S53"/>
    <property type="match status" value="1"/>
</dbReference>
<dbReference type="Pfam" id="PF00082">
    <property type="entry name" value="Peptidase_S8"/>
    <property type="match status" value="1"/>
</dbReference>
<dbReference type="InterPro" id="IPR015366">
    <property type="entry name" value="S53_propep"/>
</dbReference>
<name>A0ABW1EPY0_9BACT</name>
<evidence type="ECO:0000256" key="4">
    <source>
        <dbReference type="ARBA" id="ARBA00022801"/>
    </source>
</evidence>
<evidence type="ECO:0000256" key="5">
    <source>
        <dbReference type="ARBA" id="ARBA00022825"/>
    </source>
</evidence>
<dbReference type="InterPro" id="IPR036852">
    <property type="entry name" value="Peptidase_S8/S53_dom_sf"/>
</dbReference>
<protein>
    <submittedName>
        <fullName evidence="9">Protease pro-enzyme activation domain-containing protein</fullName>
    </submittedName>
</protein>
<keyword evidence="6" id="KW-0106">Calcium</keyword>
<keyword evidence="3" id="KW-0479">Metal-binding</keyword>
<dbReference type="InterPro" id="IPR000209">
    <property type="entry name" value="Peptidase_S8/S53_dom"/>
</dbReference>
<evidence type="ECO:0000256" key="2">
    <source>
        <dbReference type="ARBA" id="ARBA00022670"/>
    </source>
</evidence>
<evidence type="ECO:0000256" key="7">
    <source>
        <dbReference type="ARBA" id="ARBA00023145"/>
    </source>
</evidence>
<accession>A0ABW1EPY0</accession>
<sequence>MPRFVPLPGSIRVPLPHSRPAGPVDRSQMASITVRVRSAAPLAELEDYIRTESAMPLAQRTYLSREELASRYGAGPDDLTRIEQYAACHNLYVVSRSAAKRSIVLQGTLGDLLRAFPAKVSLYHHSLGSYRGRIGAIQIPEELETVVTGIFGYDTRPKRRLVFGNRVSAAGGPGGDNGQPASFFANRYNFPKDFQGTLLDGTGQNIAIIELGGGFQTSDLEAYFNEIGSPVPSVAFISVDCATNNPGEDRNSDGEVMLDIEVVGTVAPKANVFVYFAPNTDQGFIDAISAAVHDTERQIDVISISWGSPEPDLMANPDEKQELDAYDQAFQAAAAVGITVCVATGDHGTADEEQWDGKIHVDHPACNPRVIACGGTQIDAASGNDVAWNEGTGSDPSATNGIGWAGGGGISKCFSVPSYKRMPICLVRSMVATQGVARLTSP</sequence>
<comment type="caution">
    <text evidence="9">The sequence shown here is derived from an EMBL/GenBank/DDBJ whole genome shotgun (WGS) entry which is preliminary data.</text>
</comment>
<evidence type="ECO:0000313" key="10">
    <source>
        <dbReference type="Proteomes" id="UP001596091"/>
    </source>
</evidence>
<keyword evidence="10" id="KW-1185">Reference proteome</keyword>
<dbReference type="GO" id="GO:0006508">
    <property type="term" value="P:proteolysis"/>
    <property type="evidence" value="ECO:0007669"/>
    <property type="project" value="UniProtKB-KW"/>
</dbReference>
<keyword evidence="4" id="KW-0378">Hydrolase</keyword>
<organism evidence="9 10">
    <name type="scientific">Acidicapsa dinghuensis</name>
    <dbReference type="NCBI Taxonomy" id="2218256"/>
    <lineage>
        <taxon>Bacteria</taxon>
        <taxon>Pseudomonadati</taxon>
        <taxon>Acidobacteriota</taxon>
        <taxon>Terriglobia</taxon>
        <taxon>Terriglobales</taxon>
        <taxon>Acidobacteriaceae</taxon>
        <taxon>Acidicapsa</taxon>
    </lineage>
</organism>
<dbReference type="PROSITE" id="PS51695">
    <property type="entry name" value="SEDOLISIN"/>
    <property type="match status" value="1"/>
</dbReference>
<evidence type="ECO:0000256" key="6">
    <source>
        <dbReference type="ARBA" id="ARBA00022837"/>
    </source>
</evidence>
<comment type="cofactor">
    <cofactor evidence="1">
        <name>Ca(2+)</name>
        <dbReference type="ChEBI" id="CHEBI:29108"/>
    </cofactor>
</comment>
<keyword evidence="2 9" id="KW-0645">Protease</keyword>
<proteinExistence type="predicted"/>
<dbReference type="SMART" id="SM00944">
    <property type="entry name" value="Pro-kuma_activ"/>
    <property type="match status" value="1"/>
</dbReference>
<dbReference type="Gene3D" id="3.40.50.200">
    <property type="entry name" value="Peptidase S8/S53 domain"/>
    <property type="match status" value="1"/>
</dbReference>
<dbReference type="SUPFAM" id="SSF54897">
    <property type="entry name" value="Protease propeptides/inhibitors"/>
    <property type="match status" value="1"/>
</dbReference>
<dbReference type="Proteomes" id="UP001596091">
    <property type="component" value="Unassembled WGS sequence"/>
</dbReference>
<gene>
    <name evidence="9" type="ORF">ACFPT7_22030</name>
</gene>
<dbReference type="GO" id="GO:0008233">
    <property type="term" value="F:peptidase activity"/>
    <property type="evidence" value="ECO:0007669"/>
    <property type="project" value="UniProtKB-KW"/>
</dbReference>
<dbReference type="Pfam" id="PF09286">
    <property type="entry name" value="Pro-kuma_activ"/>
    <property type="match status" value="1"/>
</dbReference>
<evidence type="ECO:0000313" key="9">
    <source>
        <dbReference type="EMBL" id="MFC5865003.1"/>
    </source>
</evidence>
<keyword evidence="7" id="KW-0865">Zymogen</keyword>
<reference evidence="10" key="1">
    <citation type="journal article" date="2019" name="Int. J. Syst. Evol. Microbiol.">
        <title>The Global Catalogue of Microorganisms (GCM) 10K type strain sequencing project: providing services to taxonomists for standard genome sequencing and annotation.</title>
        <authorList>
            <consortium name="The Broad Institute Genomics Platform"/>
            <consortium name="The Broad Institute Genome Sequencing Center for Infectious Disease"/>
            <person name="Wu L."/>
            <person name="Ma J."/>
        </authorList>
    </citation>
    <scope>NUCLEOTIDE SEQUENCE [LARGE SCALE GENOMIC DNA]</scope>
    <source>
        <strain evidence="10">JCM 4087</strain>
    </source>
</reference>
<keyword evidence="5" id="KW-0720">Serine protease</keyword>
<evidence type="ECO:0000256" key="1">
    <source>
        <dbReference type="ARBA" id="ARBA00001913"/>
    </source>
</evidence>
<dbReference type="PANTHER" id="PTHR14218:SF15">
    <property type="entry name" value="TRIPEPTIDYL-PEPTIDASE 1"/>
    <property type="match status" value="1"/>
</dbReference>
<dbReference type="PANTHER" id="PTHR14218">
    <property type="entry name" value="PROTEASE S8 TRIPEPTIDYL PEPTIDASE I CLN2"/>
    <property type="match status" value="1"/>
</dbReference>
<evidence type="ECO:0000256" key="3">
    <source>
        <dbReference type="ARBA" id="ARBA00022723"/>
    </source>
</evidence>